<feature type="binding site" evidence="15">
    <location>
        <position position="153"/>
    </location>
    <ligand>
        <name>Zn(2+)</name>
        <dbReference type="ChEBI" id="CHEBI:29105"/>
        <note>catalytic</note>
    </ligand>
</feature>
<dbReference type="GO" id="GO:0008270">
    <property type="term" value="F:zinc ion binding"/>
    <property type="evidence" value="ECO:0007669"/>
    <property type="project" value="UniProtKB-UniRule"/>
</dbReference>
<dbReference type="PANTHER" id="PTHR10127:SF885">
    <property type="entry name" value="ZINC METALLOPROTEINASE NAS-16-RELATED"/>
    <property type="match status" value="1"/>
</dbReference>
<keyword evidence="4" id="KW-0245">EGF-like domain</keyword>
<evidence type="ECO:0000256" key="15">
    <source>
        <dbReference type="PROSITE-ProRule" id="PRU01211"/>
    </source>
</evidence>
<dbReference type="GO" id="GO:0006508">
    <property type="term" value="P:proteolysis"/>
    <property type="evidence" value="ECO:0007669"/>
    <property type="project" value="UniProtKB-KW"/>
</dbReference>
<dbReference type="InterPro" id="IPR024079">
    <property type="entry name" value="MetalloPept_cat_dom_sf"/>
</dbReference>
<comment type="subcellular location">
    <subcellularLocation>
        <location evidence="2 14">Secreted</location>
    </subcellularLocation>
</comment>
<keyword evidence="5 15" id="KW-0645">Protease</keyword>
<organism evidence="18 19">
    <name type="scientific">Caenorhabditis remanei</name>
    <name type="common">Caenorhabditis vulgaris</name>
    <dbReference type="NCBI Taxonomy" id="31234"/>
    <lineage>
        <taxon>Eukaryota</taxon>
        <taxon>Metazoa</taxon>
        <taxon>Ecdysozoa</taxon>
        <taxon>Nematoda</taxon>
        <taxon>Chromadorea</taxon>
        <taxon>Rhabditida</taxon>
        <taxon>Rhabditina</taxon>
        <taxon>Rhabditomorpha</taxon>
        <taxon>Rhabditoidea</taxon>
        <taxon>Rhabditidae</taxon>
        <taxon>Peloderinae</taxon>
        <taxon>Caenorhabditis</taxon>
    </lineage>
</organism>
<evidence type="ECO:0000256" key="11">
    <source>
        <dbReference type="ARBA" id="ARBA00023145"/>
    </source>
</evidence>
<dbReference type="GO" id="GO:0005576">
    <property type="term" value="C:extracellular region"/>
    <property type="evidence" value="ECO:0007669"/>
    <property type="project" value="UniProtKB-SubCell"/>
</dbReference>
<evidence type="ECO:0000256" key="6">
    <source>
        <dbReference type="ARBA" id="ARBA00022723"/>
    </source>
</evidence>
<feature type="signal peptide" evidence="14 16">
    <location>
        <begin position="1"/>
        <end position="16"/>
    </location>
</feature>
<dbReference type="Pfam" id="PF01400">
    <property type="entry name" value="Astacin"/>
    <property type="match status" value="1"/>
</dbReference>
<dbReference type="PROSITE" id="PS51864">
    <property type="entry name" value="ASTACIN"/>
    <property type="match status" value="1"/>
</dbReference>
<feature type="chain" id="PRO_5025705402" description="Zinc metalloproteinase" evidence="14 16">
    <location>
        <begin position="17"/>
        <end position="426"/>
    </location>
</feature>
<evidence type="ECO:0000256" key="13">
    <source>
        <dbReference type="ARBA" id="ARBA00023180"/>
    </source>
</evidence>
<keyword evidence="10 15" id="KW-0482">Metalloprotease</keyword>
<dbReference type="Proteomes" id="UP000483820">
    <property type="component" value="Chromosome V"/>
</dbReference>
<dbReference type="CTD" id="9800302"/>
<dbReference type="PIRSF" id="PIRSF036365">
    <property type="entry name" value="Astacin_nematoda"/>
    <property type="match status" value="1"/>
</dbReference>
<evidence type="ECO:0000256" key="16">
    <source>
        <dbReference type="RuleBase" id="RU361183"/>
    </source>
</evidence>
<evidence type="ECO:0000256" key="3">
    <source>
        <dbReference type="ARBA" id="ARBA00022525"/>
    </source>
</evidence>
<evidence type="ECO:0000256" key="2">
    <source>
        <dbReference type="ARBA" id="ARBA00004613"/>
    </source>
</evidence>
<dbReference type="GeneID" id="9800302"/>
<keyword evidence="7 14" id="KW-0732">Signal</keyword>
<dbReference type="AlphaFoldDB" id="A0A6A5G5B1"/>
<keyword evidence="12" id="KW-1015">Disulfide bond</keyword>
<dbReference type="InterPro" id="IPR006026">
    <property type="entry name" value="Peptidase_Metallo"/>
</dbReference>
<evidence type="ECO:0000256" key="14">
    <source>
        <dbReference type="PIRNR" id="PIRNR036365"/>
    </source>
</evidence>
<reference evidence="18 19" key="1">
    <citation type="submission" date="2019-12" db="EMBL/GenBank/DDBJ databases">
        <title>Chromosome-level assembly of the Caenorhabditis remanei genome.</title>
        <authorList>
            <person name="Teterina A.A."/>
            <person name="Willis J.H."/>
            <person name="Phillips P.C."/>
        </authorList>
    </citation>
    <scope>NUCLEOTIDE SEQUENCE [LARGE SCALE GENOMIC DNA]</scope>
    <source>
        <strain evidence="18 19">PX506</strain>
        <tissue evidence="18">Whole organism</tissue>
    </source>
</reference>
<dbReference type="PRINTS" id="PR00480">
    <property type="entry name" value="ASTACIN"/>
</dbReference>
<dbReference type="KEGG" id="crq:GCK72_016755"/>
<gene>
    <name evidence="18" type="ORF">GCK72_016755</name>
</gene>
<dbReference type="CDD" id="cd04280">
    <property type="entry name" value="ZnMc_astacin_like"/>
    <property type="match status" value="1"/>
</dbReference>
<dbReference type="SUPFAM" id="SSF55486">
    <property type="entry name" value="Metalloproteases ('zincins'), catalytic domain"/>
    <property type="match status" value="1"/>
</dbReference>
<feature type="active site" evidence="15">
    <location>
        <position position="150"/>
    </location>
</feature>
<protein>
    <recommendedName>
        <fullName evidence="14">Zinc metalloproteinase</fullName>
    </recommendedName>
</protein>
<evidence type="ECO:0000256" key="8">
    <source>
        <dbReference type="ARBA" id="ARBA00022801"/>
    </source>
</evidence>
<dbReference type="InterPro" id="IPR017050">
    <property type="entry name" value="Metallopeptidase_nem"/>
</dbReference>
<evidence type="ECO:0000313" key="19">
    <source>
        <dbReference type="Proteomes" id="UP000483820"/>
    </source>
</evidence>
<keyword evidence="6 15" id="KW-0479">Metal-binding</keyword>
<name>A0A6A5G5B1_CAERE</name>
<dbReference type="PANTHER" id="PTHR10127">
    <property type="entry name" value="DISCOIDIN, CUB, EGF, LAMININ , AND ZINC METALLOPROTEASE DOMAIN CONTAINING"/>
    <property type="match status" value="1"/>
</dbReference>
<evidence type="ECO:0000256" key="10">
    <source>
        <dbReference type="ARBA" id="ARBA00023049"/>
    </source>
</evidence>
<comment type="caution">
    <text evidence="15">Lacks conserved residue(s) required for the propagation of feature annotation.</text>
</comment>
<evidence type="ECO:0000256" key="9">
    <source>
        <dbReference type="ARBA" id="ARBA00022833"/>
    </source>
</evidence>
<feature type="binding site" evidence="15">
    <location>
        <position position="149"/>
    </location>
    <ligand>
        <name>Zn(2+)</name>
        <dbReference type="ChEBI" id="CHEBI:29105"/>
        <note>catalytic</note>
    </ligand>
</feature>
<keyword evidence="3 14" id="KW-0964">Secreted</keyword>
<evidence type="ECO:0000313" key="18">
    <source>
        <dbReference type="EMBL" id="KAF1750208.1"/>
    </source>
</evidence>
<keyword evidence="11" id="KW-0865">Zymogen</keyword>
<evidence type="ECO:0000256" key="12">
    <source>
        <dbReference type="ARBA" id="ARBA00023157"/>
    </source>
</evidence>
<dbReference type="Gene3D" id="3.40.390.10">
    <property type="entry name" value="Collagenase (Catalytic Domain)"/>
    <property type="match status" value="1"/>
</dbReference>
<dbReference type="InterPro" id="IPR001506">
    <property type="entry name" value="Peptidase_M12A"/>
</dbReference>
<keyword evidence="9 15" id="KW-0862">Zinc</keyword>
<sequence>MQLLLLLPLVAVLVTGSVIRKDMDEVESNRGRQGIIEGDILMTDDQIHAMSAAGKRAKRQITKIWNKWPNAKVYYFFDSAFTSLKRELIRNAMSFISSQTCVTFEESSTAQHRIRFMNDGGCASYIGMNGGEQQLWFGDGCTIFGTAVHEIMHTLGIFHTHSRYDRDDYLLINLTNVPENMLGNLEKESSTTTYNAVPFEYGSTMQYRYNTWGEGTLFPKQAIYEKTMGLRRVSFYDVVNINSRYSCSCSKNLSCKNGGYTNPAKCSECICPSGYGGILCDAIPTRNTNVTAESYWKGYWIQYGYENDTLTTNYFMSNLIIFAPPDKTIEVQLIELQDFTCAYGCNYNGVEIKVNGDPRITNPVFCCNDDTDVIGRTFQSKLNPLPIVLHQRYGKSKLTIYYRYVNTPLSNNMKITNGYDDYQYYA</sequence>
<evidence type="ECO:0000256" key="1">
    <source>
        <dbReference type="ARBA" id="ARBA00002657"/>
    </source>
</evidence>
<dbReference type="SMART" id="SM00235">
    <property type="entry name" value="ZnMc"/>
    <property type="match status" value="1"/>
</dbReference>
<dbReference type="RefSeq" id="XP_053580579.1">
    <property type="nucleotide sequence ID" value="XM_053731666.1"/>
</dbReference>
<accession>A0A6A5G5B1</accession>
<evidence type="ECO:0000256" key="5">
    <source>
        <dbReference type="ARBA" id="ARBA00022670"/>
    </source>
</evidence>
<dbReference type="GO" id="GO:0018996">
    <property type="term" value="P:molting cycle, collagen and cuticulin-based cuticle"/>
    <property type="evidence" value="ECO:0007669"/>
    <property type="project" value="InterPro"/>
</dbReference>
<dbReference type="InterPro" id="IPR034035">
    <property type="entry name" value="Astacin-like_dom"/>
</dbReference>
<dbReference type="GO" id="GO:0004222">
    <property type="term" value="F:metalloendopeptidase activity"/>
    <property type="evidence" value="ECO:0007669"/>
    <property type="project" value="UniProtKB-UniRule"/>
</dbReference>
<feature type="binding site" evidence="15">
    <location>
        <position position="159"/>
    </location>
    <ligand>
        <name>Zn(2+)</name>
        <dbReference type="ChEBI" id="CHEBI:29105"/>
        <note>catalytic</note>
    </ligand>
</feature>
<dbReference type="EMBL" id="WUAV01000005">
    <property type="protein sequence ID" value="KAF1750208.1"/>
    <property type="molecule type" value="Genomic_DNA"/>
</dbReference>
<dbReference type="FunFam" id="3.40.390.10:FF:000105">
    <property type="entry name" value="Zinc metalloproteinase nas-16"/>
    <property type="match status" value="1"/>
</dbReference>
<evidence type="ECO:0000256" key="4">
    <source>
        <dbReference type="ARBA" id="ARBA00022536"/>
    </source>
</evidence>
<keyword evidence="13" id="KW-0325">Glycoprotein</keyword>
<comment type="function">
    <text evidence="1">Metalloprotease.</text>
</comment>
<evidence type="ECO:0000259" key="17">
    <source>
        <dbReference type="PROSITE" id="PS51864"/>
    </source>
</evidence>
<evidence type="ECO:0000256" key="7">
    <source>
        <dbReference type="ARBA" id="ARBA00022729"/>
    </source>
</evidence>
<feature type="domain" description="Peptidase M12A" evidence="17">
    <location>
        <begin position="59"/>
        <end position="248"/>
    </location>
</feature>
<keyword evidence="8 15" id="KW-0378">Hydrolase</keyword>
<comment type="caution">
    <text evidence="18">The sequence shown here is derived from an EMBL/GenBank/DDBJ whole genome shotgun (WGS) entry which is preliminary data.</text>
</comment>
<proteinExistence type="predicted"/>
<comment type="cofactor">
    <cofactor evidence="15 16">
        <name>Zn(2+)</name>
        <dbReference type="ChEBI" id="CHEBI:29105"/>
    </cofactor>
    <text evidence="15 16">Binds 1 zinc ion per subunit.</text>
</comment>